<dbReference type="Proteomes" id="UP000266673">
    <property type="component" value="Unassembled WGS sequence"/>
</dbReference>
<sequence>MVNSMNYFTNPSLAFICLIQRCAQIFNVKCYCNNFIHHFSLDFNSSINYSDRLEFITIFNTYYKNKSFLNKNTFIKTSNDLGYIFSSCSLRTATYTYIAMI</sequence>
<protein>
    <submittedName>
        <fullName evidence="1">Uncharacterized protein</fullName>
    </submittedName>
</protein>
<dbReference type="EMBL" id="QKWP01001192">
    <property type="protein sequence ID" value="RIB10950.1"/>
    <property type="molecule type" value="Genomic_DNA"/>
</dbReference>
<comment type="caution">
    <text evidence="1">The sequence shown here is derived from an EMBL/GenBank/DDBJ whole genome shotgun (WGS) entry which is preliminary data.</text>
</comment>
<dbReference type="AlphaFoldDB" id="A0A397UL22"/>
<name>A0A397UL22_9GLOM</name>
<keyword evidence="2" id="KW-1185">Reference proteome</keyword>
<accession>A0A397UL22</accession>
<proteinExistence type="predicted"/>
<gene>
    <name evidence="1" type="ORF">C2G38_146105</name>
</gene>
<evidence type="ECO:0000313" key="1">
    <source>
        <dbReference type="EMBL" id="RIB10950.1"/>
    </source>
</evidence>
<organism evidence="1 2">
    <name type="scientific">Gigaspora rosea</name>
    <dbReference type="NCBI Taxonomy" id="44941"/>
    <lineage>
        <taxon>Eukaryota</taxon>
        <taxon>Fungi</taxon>
        <taxon>Fungi incertae sedis</taxon>
        <taxon>Mucoromycota</taxon>
        <taxon>Glomeromycotina</taxon>
        <taxon>Glomeromycetes</taxon>
        <taxon>Diversisporales</taxon>
        <taxon>Gigasporaceae</taxon>
        <taxon>Gigaspora</taxon>
    </lineage>
</organism>
<evidence type="ECO:0000313" key="2">
    <source>
        <dbReference type="Proteomes" id="UP000266673"/>
    </source>
</evidence>
<reference evidence="1 2" key="1">
    <citation type="submission" date="2018-06" db="EMBL/GenBank/DDBJ databases">
        <title>Comparative genomics reveals the genomic features of Rhizophagus irregularis, R. cerebriforme, R. diaphanum and Gigaspora rosea, and their symbiotic lifestyle signature.</title>
        <authorList>
            <person name="Morin E."/>
            <person name="San Clemente H."/>
            <person name="Chen E.C.H."/>
            <person name="De La Providencia I."/>
            <person name="Hainaut M."/>
            <person name="Kuo A."/>
            <person name="Kohler A."/>
            <person name="Murat C."/>
            <person name="Tang N."/>
            <person name="Roy S."/>
            <person name="Loubradou J."/>
            <person name="Henrissat B."/>
            <person name="Grigoriev I.V."/>
            <person name="Corradi N."/>
            <person name="Roux C."/>
            <person name="Martin F.M."/>
        </authorList>
    </citation>
    <scope>NUCLEOTIDE SEQUENCE [LARGE SCALE GENOMIC DNA]</scope>
    <source>
        <strain evidence="1 2">DAOM 194757</strain>
    </source>
</reference>